<evidence type="ECO:0000313" key="2">
    <source>
        <dbReference type="Proteomes" id="UP000784294"/>
    </source>
</evidence>
<dbReference type="Proteomes" id="UP000784294">
    <property type="component" value="Unassembled WGS sequence"/>
</dbReference>
<reference evidence="1" key="1">
    <citation type="submission" date="2018-11" db="EMBL/GenBank/DDBJ databases">
        <authorList>
            <consortium name="Pathogen Informatics"/>
        </authorList>
    </citation>
    <scope>NUCLEOTIDE SEQUENCE</scope>
</reference>
<proteinExistence type="predicted"/>
<protein>
    <submittedName>
        <fullName evidence="1">Uncharacterized protein</fullName>
    </submittedName>
</protein>
<organism evidence="1 2">
    <name type="scientific">Protopolystoma xenopodis</name>
    <dbReference type="NCBI Taxonomy" id="117903"/>
    <lineage>
        <taxon>Eukaryota</taxon>
        <taxon>Metazoa</taxon>
        <taxon>Spiralia</taxon>
        <taxon>Lophotrochozoa</taxon>
        <taxon>Platyhelminthes</taxon>
        <taxon>Monogenea</taxon>
        <taxon>Polyopisthocotylea</taxon>
        <taxon>Polystomatidea</taxon>
        <taxon>Polystomatidae</taxon>
        <taxon>Protopolystoma</taxon>
    </lineage>
</organism>
<name>A0A3S5ABM2_9PLAT</name>
<keyword evidence="2" id="KW-1185">Reference proteome</keyword>
<dbReference type="AlphaFoldDB" id="A0A3S5ABM2"/>
<gene>
    <name evidence="1" type="ORF">PXEA_LOCUS18340</name>
</gene>
<sequence>MINGYPNDGLVYRMWVGDGMEMSEWNFDDLASSFQLMDELLSRTYSRAFYYQQENRIVFSNQTPYGIYKINCEVTVKFFEEIFELSGSIEFEYIGKEISFANRAKLLFIII</sequence>
<comment type="caution">
    <text evidence="1">The sequence shown here is derived from an EMBL/GenBank/DDBJ whole genome shotgun (WGS) entry which is preliminary data.</text>
</comment>
<accession>A0A3S5ABM2</accession>
<evidence type="ECO:0000313" key="1">
    <source>
        <dbReference type="EMBL" id="VEL24900.1"/>
    </source>
</evidence>
<dbReference type="EMBL" id="CAAALY010070439">
    <property type="protein sequence ID" value="VEL24900.1"/>
    <property type="molecule type" value="Genomic_DNA"/>
</dbReference>